<evidence type="ECO:0000256" key="3">
    <source>
        <dbReference type="ARBA" id="ARBA00023242"/>
    </source>
</evidence>
<feature type="region of interest" description="Disordered" evidence="4">
    <location>
        <begin position="149"/>
        <end position="347"/>
    </location>
</feature>
<evidence type="ECO:0000256" key="1">
    <source>
        <dbReference type="ARBA" id="ARBA00004123"/>
    </source>
</evidence>
<dbReference type="InterPro" id="IPR007019">
    <property type="entry name" value="SURF6"/>
</dbReference>
<sequence>GRAMAESDKEEHQQYSEEPTLSLSLSDKDLKSFIHQNSLFFDRLVDLVPARFYLPSEDPPNPGYYGMSKKAKAAARKATKANLKQARRARLDPENYASTLELVKRNAAKEEQEKLKEGEGEQNSLIPEDDKSTTYEELRKRLHQRIEELQARRHASVADSACNLKKDKRDPHKGKRKREAVVASQSSGDPVNQESPSAKRGKEGVDKTRKDPVEDQPIDFEFGRVKISVANENSKDRKKKRKESKLQLLEKAKHLQSTMQDPEKGQVVATEHSWSAAASRAAGNKIFDDPQRLKQSAKKEKQHHLKSAQKWKERTELKEKASEEKQQTRAEHIAQRNQQKKDRLIAK</sequence>
<feature type="domain" description="Ribosomal RNA-processing protein 14/surfeit locus protein 6 C-terminal" evidence="5">
    <location>
        <begin position="167"/>
        <end position="343"/>
    </location>
</feature>
<feature type="non-terminal residue" evidence="7">
    <location>
        <position position="347"/>
    </location>
</feature>
<dbReference type="InterPro" id="IPR029190">
    <property type="entry name" value="Rrp14/SURF6_C"/>
</dbReference>
<evidence type="ECO:0000259" key="5">
    <source>
        <dbReference type="Pfam" id="PF04935"/>
    </source>
</evidence>
<organism evidence="7 8">
    <name type="scientific">Taxus chinensis</name>
    <name type="common">Chinese yew</name>
    <name type="synonym">Taxus wallichiana var. chinensis</name>
    <dbReference type="NCBI Taxonomy" id="29808"/>
    <lineage>
        <taxon>Eukaryota</taxon>
        <taxon>Viridiplantae</taxon>
        <taxon>Streptophyta</taxon>
        <taxon>Embryophyta</taxon>
        <taxon>Tracheophyta</taxon>
        <taxon>Spermatophyta</taxon>
        <taxon>Pinopsida</taxon>
        <taxon>Pinidae</taxon>
        <taxon>Conifers II</taxon>
        <taxon>Cupressales</taxon>
        <taxon>Taxaceae</taxon>
        <taxon>Taxus</taxon>
    </lineage>
</organism>
<reference evidence="7 8" key="1">
    <citation type="journal article" date="2021" name="Nat. Plants">
        <title>The Taxus genome provides insights into paclitaxel biosynthesis.</title>
        <authorList>
            <person name="Xiong X."/>
            <person name="Gou J."/>
            <person name="Liao Q."/>
            <person name="Li Y."/>
            <person name="Zhou Q."/>
            <person name="Bi G."/>
            <person name="Li C."/>
            <person name="Du R."/>
            <person name="Wang X."/>
            <person name="Sun T."/>
            <person name="Guo L."/>
            <person name="Liang H."/>
            <person name="Lu P."/>
            <person name="Wu Y."/>
            <person name="Zhang Z."/>
            <person name="Ro D.K."/>
            <person name="Shang Y."/>
            <person name="Huang S."/>
            <person name="Yan J."/>
        </authorList>
    </citation>
    <scope>NUCLEOTIDE SEQUENCE [LARGE SCALE GENOMIC DNA]</scope>
    <source>
        <strain evidence="7">Ta-2019</strain>
    </source>
</reference>
<comment type="similarity">
    <text evidence="2">Belongs to the SURF6 family.</text>
</comment>
<dbReference type="EMBL" id="JAHRHJ020000004">
    <property type="protein sequence ID" value="KAH9318765.1"/>
    <property type="molecule type" value="Genomic_DNA"/>
</dbReference>
<dbReference type="InterPro" id="IPR029188">
    <property type="entry name" value="Rrp14_N"/>
</dbReference>
<evidence type="ECO:0000256" key="2">
    <source>
        <dbReference type="ARBA" id="ARBA00005904"/>
    </source>
</evidence>
<dbReference type="Pfam" id="PF04935">
    <property type="entry name" value="SURF6"/>
    <property type="match status" value="1"/>
</dbReference>
<dbReference type="GO" id="GO:0005730">
    <property type="term" value="C:nucleolus"/>
    <property type="evidence" value="ECO:0007669"/>
    <property type="project" value="TreeGrafter"/>
</dbReference>
<evidence type="ECO:0000259" key="6">
    <source>
        <dbReference type="Pfam" id="PF15459"/>
    </source>
</evidence>
<dbReference type="GO" id="GO:0003723">
    <property type="term" value="F:RNA binding"/>
    <property type="evidence" value="ECO:0007669"/>
    <property type="project" value="TreeGrafter"/>
</dbReference>
<name>A0AA38GC87_TAXCH</name>
<proteinExistence type="inferred from homology"/>
<dbReference type="OMA" id="QKKRTDN"/>
<evidence type="ECO:0000256" key="4">
    <source>
        <dbReference type="SAM" id="MobiDB-lite"/>
    </source>
</evidence>
<feature type="non-terminal residue" evidence="7">
    <location>
        <position position="1"/>
    </location>
</feature>
<dbReference type="GO" id="GO:0042274">
    <property type="term" value="P:ribosomal small subunit biogenesis"/>
    <property type="evidence" value="ECO:0007669"/>
    <property type="project" value="TreeGrafter"/>
</dbReference>
<feature type="compositionally biased region" description="Basic and acidic residues" evidence="4">
    <location>
        <begin position="1"/>
        <end position="15"/>
    </location>
</feature>
<feature type="region of interest" description="Disordered" evidence="4">
    <location>
        <begin position="1"/>
        <end position="22"/>
    </location>
</feature>
<protein>
    <recommendedName>
        <fullName evidence="9">Ribosomal RNA-processing protein 14 N-terminal domain-containing protein</fullName>
    </recommendedName>
</protein>
<dbReference type="GO" id="GO:0003677">
    <property type="term" value="F:DNA binding"/>
    <property type="evidence" value="ECO:0007669"/>
    <property type="project" value="TreeGrafter"/>
</dbReference>
<comment type="subcellular location">
    <subcellularLocation>
        <location evidence="1">Nucleus</location>
    </subcellularLocation>
</comment>
<gene>
    <name evidence="7" type="ORF">KI387_020534</name>
</gene>
<evidence type="ECO:0008006" key="9">
    <source>
        <dbReference type="Google" id="ProtNLM"/>
    </source>
</evidence>
<feature type="compositionally biased region" description="Basic and acidic residues" evidence="4">
    <location>
        <begin position="244"/>
        <end position="253"/>
    </location>
</feature>
<keyword evidence="8" id="KW-1185">Reference proteome</keyword>
<feature type="compositionally biased region" description="Basic and acidic residues" evidence="4">
    <location>
        <begin position="200"/>
        <end position="213"/>
    </location>
</feature>
<feature type="region of interest" description="Disordered" evidence="4">
    <location>
        <begin position="76"/>
        <end position="97"/>
    </location>
</feature>
<feature type="compositionally biased region" description="Basic and acidic residues" evidence="4">
    <location>
        <begin position="310"/>
        <end position="347"/>
    </location>
</feature>
<keyword evidence="3" id="KW-0539">Nucleus</keyword>
<feature type="compositionally biased region" description="Polar residues" evidence="4">
    <location>
        <begin position="183"/>
        <end position="196"/>
    </location>
</feature>
<dbReference type="GO" id="GO:0042273">
    <property type="term" value="P:ribosomal large subunit biogenesis"/>
    <property type="evidence" value="ECO:0007669"/>
    <property type="project" value="TreeGrafter"/>
</dbReference>
<feature type="compositionally biased region" description="Basic residues" evidence="4">
    <location>
        <begin position="300"/>
        <end position="309"/>
    </location>
</feature>
<comment type="caution">
    <text evidence="7">The sequence shown here is derived from an EMBL/GenBank/DDBJ whole genome shotgun (WGS) entry which is preliminary data.</text>
</comment>
<dbReference type="PANTHER" id="PTHR14369:SF0">
    <property type="entry name" value="SURFEIT LOCUS PROTEIN 6"/>
    <property type="match status" value="1"/>
</dbReference>
<dbReference type="PANTHER" id="PTHR14369">
    <property type="entry name" value="SURFEIT LOCUS PROTEIN 6"/>
    <property type="match status" value="1"/>
</dbReference>
<dbReference type="AlphaFoldDB" id="A0AA38GC87"/>
<feature type="compositionally biased region" description="Basic and acidic residues" evidence="4">
    <location>
        <begin position="109"/>
        <end position="119"/>
    </location>
</feature>
<feature type="domain" description="Ribosomal RNA-processing protein 14 N-terminal" evidence="6">
    <location>
        <begin position="34"/>
        <end position="94"/>
    </location>
</feature>
<feature type="region of interest" description="Disordered" evidence="4">
    <location>
        <begin position="109"/>
        <end position="136"/>
    </location>
</feature>
<evidence type="ECO:0000313" key="7">
    <source>
        <dbReference type="EMBL" id="KAH9318765.1"/>
    </source>
</evidence>
<evidence type="ECO:0000313" key="8">
    <source>
        <dbReference type="Proteomes" id="UP000824469"/>
    </source>
</evidence>
<dbReference type="Pfam" id="PF15459">
    <property type="entry name" value="RRP14"/>
    <property type="match status" value="1"/>
</dbReference>
<dbReference type="Proteomes" id="UP000824469">
    <property type="component" value="Unassembled WGS sequence"/>
</dbReference>
<accession>A0AA38GC87</accession>